<reference evidence="10" key="1">
    <citation type="submission" date="2016-06" db="EMBL/GenBank/DDBJ databases">
        <authorList>
            <person name="Sutton G."/>
            <person name="Brinkac L."/>
            <person name="Sanka R."/>
            <person name="Adams M."/>
            <person name="Lau E."/>
            <person name="Garcia-Basteiro A."/>
            <person name="Lopez-Varela E."/>
            <person name="Palencia S."/>
        </authorList>
    </citation>
    <scope>NUCLEOTIDE SEQUENCE [LARGE SCALE GENOMIC DNA]</scope>
    <source>
        <strain evidence="10">1274684.2</strain>
    </source>
</reference>
<comment type="function">
    <text evidence="6">Maltosyltransferase that uses maltose 1-phosphate (M1P) as the sugar donor to elongate linear or branched alpha-(1-&gt;4)-glucans. Is involved in a branched alpha-glucan biosynthetic pathway from trehalose, together with TreS, Mak and GlgB.</text>
</comment>
<sequence>MPGRIEVDGVTPSVSCGRQPAKAVVGEVVPVTASVWREGHEVVAATLVVRYLGPDYPRPSGSSSGPSFAAPPSRLAEPTGSSGGPSLASPPSRLAEPPGMQADGQEAVAASCRGKPLLLPMSVGAQPYVFHGQFVPDQVGLWTFRVDGWTDSIGTWRDAVVAKLDVGQGEAELSNDLLIGAELFDRAAAGVPRSKREPLLAAAAALREPGDPVTRSAPALSDPVSELLNCYALRDHCTRGRQYQVWVDRPLARFSAWYEMFPRSTGGWDSAGEPVHGTLATAASELPRIAEMGFDVVYLPPIHPIGKVHRKGPNNSAVAEPGDVGSPWAIGSDEGGHDAVHPDLGTLEDFDRFVARAGELGLEVALDLALQCAPDHPWAREHRQWFTELPDGTIAYAENPPKKYQDIYPLNFDNDPAGLYAEVFRVVQHWINHGVKVFRVDNPHTKPPGFWSWLIARIKSADPDVLFLSEAFTPPVRQFGLAKLGFTQSYTYFTWRTSKSELVEFGDEIAEIADFRRPNLFVNTPDILHASLQHHGPGMFAIRAVLAATMGPSWGVYSGYELFEHQALHEGSEEYLHSEKYELRPRDFAAAVHEGRSLEPFIARLNDIRRRHPALAQLRTLHFHHVDNDALLAYSKFDPVSGDAVLVVVTLNAFAAEEATLSLDMAALGMEPYERFWVRDEISGEEYQWGQDNYVRLEPSRAVAHIVNMPVINAGTRAELLHRR</sequence>
<dbReference type="InterPro" id="IPR021828">
    <property type="entry name" value="GlgE_dom_N/S"/>
</dbReference>
<dbReference type="Gene3D" id="3.20.20.80">
    <property type="entry name" value="Glycosidases"/>
    <property type="match status" value="1"/>
</dbReference>
<dbReference type="GO" id="GO:0016758">
    <property type="term" value="F:hexosyltransferase activity"/>
    <property type="evidence" value="ECO:0007669"/>
    <property type="project" value="UniProtKB-UniRule"/>
</dbReference>
<evidence type="ECO:0000256" key="5">
    <source>
        <dbReference type="ARBA" id="ARBA00048735"/>
    </source>
</evidence>
<dbReference type="InterPro" id="IPR013783">
    <property type="entry name" value="Ig-like_fold"/>
</dbReference>
<comment type="subunit">
    <text evidence="1 6">Homodimer.</text>
</comment>
<evidence type="ECO:0000313" key="10">
    <source>
        <dbReference type="Proteomes" id="UP000093759"/>
    </source>
</evidence>
<dbReference type="Proteomes" id="UP000093759">
    <property type="component" value="Unassembled WGS sequence"/>
</dbReference>
<dbReference type="InterPro" id="IPR017853">
    <property type="entry name" value="GH"/>
</dbReference>
<evidence type="ECO:0000256" key="2">
    <source>
        <dbReference type="ARBA" id="ARBA00022676"/>
    </source>
</evidence>
<dbReference type="CDD" id="cd11344">
    <property type="entry name" value="AmyAc_GlgE_like"/>
    <property type="match status" value="1"/>
</dbReference>
<feature type="active site" description="Proton donor" evidence="6">
    <location>
        <position position="470"/>
    </location>
</feature>
<comment type="caution">
    <text evidence="9">The sequence shown here is derived from an EMBL/GenBank/DDBJ whole genome shotgun (WGS) entry which is preliminary data.</text>
</comment>
<feature type="site" description="Transition state stabilizer" evidence="6">
    <location>
        <position position="526"/>
    </location>
</feature>
<evidence type="ECO:0000313" key="9">
    <source>
        <dbReference type="EMBL" id="OBK87491.1"/>
    </source>
</evidence>
<name>A0A1A3TXY1_MYCSD</name>
<dbReference type="HAMAP" id="MF_02124">
    <property type="entry name" value="GlgE"/>
    <property type="match status" value="1"/>
</dbReference>
<gene>
    <name evidence="6" type="primary">glgE</name>
    <name evidence="9" type="ORF">A5648_03785</name>
</gene>
<feature type="domain" description="Glycosyl hydrolase family 13 catalytic" evidence="8">
    <location>
        <begin position="255"/>
        <end position="590"/>
    </location>
</feature>
<dbReference type="SMART" id="SM00642">
    <property type="entry name" value="Aamy"/>
    <property type="match status" value="1"/>
</dbReference>
<evidence type="ECO:0000256" key="4">
    <source>
        <dbReference type="ARBA" id="ARBA00023277"/>
    </source>
</evidence>
<dbReference type="AlphaFoldDB" id="A0A1A3TXY1"/>
<dbReference type="Pfam" id="PF21702">
    <property type="entry name" value="GLGE_C"/>
    <property type="match status" value="1"/>
</dbReference>
<accession>A0A1A3TXY1</accession>
<feature type="binding site" evidence="6">
    <location>
        <position position="311"/>
    </location>
    <ligand>
        <name>alpha-maltose 1-phosphate</name>
        <dbReference type="ChEBI" id="CHEBI:63576"/>
    </ligand>
</feature>
<dbReference type="Gene3D" id="1.20.58.80">
    <property type="entry name" value="Phosphotransferase system, lactose/cellobiose-type IIA subunit"/>
    <property type="match status" value="1"/>
</dbReference>
<evidence type="ECO:0000256" key="7">
    <source>
        <dbReference type="SAM" id="MobiDB-lite"/>
    </source>
</evidence>
<feature type="binding site" evidence="6">
    <location>
        <begin position="580"/>
        <end position="581"/>
    </location>
    <ligand>
        <name>alpha-maltose 1-phosphate</name>
        <dbReference type="ChEBI" id="CHEBI:63576"/>
    </ligand>
</feature>
<dbReference type="InterPro" id="IPR026585">
    <property type="entry name" value="GlgE"/>
</dbReference>
<feature type="compositionally biased region" description="Low complexity" evidence="7">
    <location>
        <begin position="58"/>
        <end position="74"/>
    </location>
</feature>
<feature type="binding site" evidence="6">
    <location>
        <position position="371"/>
    </location>
    <ligand>
        <name>alpha-maltose 1-phosphate</name>
        <dbReference type="ChEBI" id="CHEBI:63576"/>
    </ligand>
</feature>
<keyword evidence="3 6" id="KW-0808">Transferase</keyword>
<feature type="active site" description="Nucleophile" evidence="6">
    <location>
        <position position="441"/>
    </location>
</feature>
<feature type="region of interest" description="Disordered" evidence="7">
    <location>
        <begin position="58"/>
        <end position="106"/>
    </location>
</feature>
<keyword evidence="4 6" id="KW-0119">Carbohydrate metabolism</keyword>
<feature type="binding site" evidence="6">
    <location>
        <position position="442"/>
    </location>
    <ligand>
        <name>alpha-maltose 1-phosphate</name>
        <dbReference type="ChEBI" id="CHEBI:63576"/>
    </ligand>
</feature>
<dbReference type="Gene3D" id="2.60.40.10">
    <property type="entry name" value="Immunoglobulins"/>
    <property type="match status" value="1"/>
</dbReference>
<proteinExistence type="inferred from homology"/>
<organism evidence="9 10">
    <name type="scientific">Mycolicibacter sinensis (strain JDM601)</name>
    <name type="common">Mycobacterium sinense</name>
    <dbReference type="NCBI Taxonomy" id="875328"/>
    <lineage>
        <taxon>Bacteria</taxon>
        <taxon>Bacillati</taxon>
        <taxon>Actinomycetota</taxon>
        <taxon>Actinomycetes</taxon>
        <taxon>Mycobacteriales</taxon>
        <taxon>Mycobacteriaceae</taxon>
        <taxon>Mycolicibacter</taxon>
    </lineage>
</organism>
<dbReference type="Gene3D" id="2.60.40.1180">
    <property type="entry name" value="Golgi alpha-mannosidase II"/>
    <property type="match status" value="1"/>
</dbReference>
<evidence type="ECO:0000256" key="6">
    <source>
        <dbReference type="HAMAP-Rule" id="MF_02124"/>
    </source>
</evidence>
<dbReference type="InterPro" id="IPR049171">
    <property type="entry name" value="GLGE_C"/>
</dbReference>
<comment type="catalytic activity">
    <reaction evidence="5 6">
        <text>alpha-maltose 1-phosphate + [(1-&gt;4)-alpha-D-glucosyl](n) = [(1-&gt;4)-alpha-D-glucosyl](n+2) + phosphate</text>
        <dbReference type="Rhea" id="RHEA:42692"/>
        <dbReference type="Rhea" id="RHEA-COMP:9584"/>
        <dbReference type="Rhea" id="RHEA-COMP:10183"/>
        <dbReference type="ChEBI" id="CHEBI:15444"/>
        <dbReference type="ChEBI" id="CHEBI:43474"/>
        <dbReference type="ChEBI" id="CHEBI:63576"/>
        <dbReference type="EC" id="2.4.99.16"/>
    </reaction>
</comment>
<dbReference type="InterPro" id="IPR006047">
    <property type="entry name" value="GH13_cat_dom"/>
</dbReference>
<dbReference type="GO" id="GO:0004553">
    <property type="term" value="F:hydrolase activity, hydrolyzing O-glycosyl compounds"/>
    <property type="evidence" value="ECO:0007669"/>
    <property type="project" value="InterPro"/>
</dbReference>
<evidence type="ECO:0000259" key="8">
    <source>
        <dbReference type="SMART" id="SM00642"/>
    </source>
</evidence>
<evidence type="ECO:0000256" key="3">
    <source>
        <dbReference type="ARBA" id="ARBA00022679"/>
    </source>
</evidence>
<protein>
    <recommendedName>
        <fullName evidence="6">Alpha-1,4-glucan:maltose-1-phosphate maltosyltransferase</fullName>
        <shortName evidence="6">GMPMT</shortName>
        <ecNumber evidence="6">2.4.99.16</ecNumber>
    </recommendedName>
    <alternativeName>
        <fullName evidence="6">(1-&gt;4)-alpha-D-glucan:maltose-1-phosphate alpha-D-maltosyltransferase</fullName>
    </alternativeName>
</protein>
<dbReference type="EC" id="2.4.99.16" evidence="6"/>
<dbReference type="SUPFAM" id="SSF51445">
    <property type="entry name" value="(Trans)glycosidases"/>
    <property type="match status" value="1"/>
</dbReference>
<comment type="similarity">
    <text evidence="6">Belongs to the glycosyl hydrolase 13 family. GlgE subfamily.</text>
</comment>
<feature type="binding site" evidence="6">
    <location>
        <position position="406"/>
    </location>
    <ligand>
        <name>alpha-maltose 1-phosphate</name>
        <dbReference type="ChEBI" id="CHEBI:63576"/>
    </ligand>
</feature>
<dbReference type="GO" id="GO:0030979">
    <property type="term" value="P:alpha-glucan biosynthetic process"/>
    <property type="evidence" value="ECO:0007669"/>
    <property type="project" value="UniProtKB-UniRule"/>
</dbReference>
<dbReference type="Pfam" id="PF00128">
    <property type="entry name" value="Alpha-amylase"/>
    <property type="match status" value="1"/>
</dbReference>
<dbReference type="Pfam" id="PF11896">
    <property type="entry name" value="GlgE_dom_N_S"/>
    <property type="match status" value="2"/>
</dbReference>
<dbReference type="RefSeq" id="WP_065024741.1">
    <property type="nucleotide sequence ID" value="NZ_LZMF01000073.1"/>
</dbReference>
<keyword evidence="2 6" id="KW-0328">Glycosyltransferase</keyword>
<evidence type="ECO:0000256" key="1">
    <source>
        <dbReference type="ARBA" id="ARBA00011738"/>
    </source>
</evidence>
<dbReference type="PANTHER" id="PTHR47786">
    <property type="entry name" value="ALPHA-1,4-GLUCAN:MALTOSE-1-PHOSPHATE MALTOSYLTRANSFERASE"/>
    <property type="match status" value="1"/>
</dbReference>
<dbReference type="EMBL" id="LZMF01000073">
    <property type="protein sequence ID" value="OBK87491.1"/>
    <property type="molecule type" value="Genomic_DNA"/>
</dbReference>
<dbReference type="InterPro" id="IPR013780">
    <property type="entry name" value="Glyco_hydro_b"/>
</dbReference>
<dbReference type="PANTHER" id="PTHR47786:SF2">
    <property type="entry name" value="GLYCOSYL HYDROLASE FAMILY 13 CATALYTIC DOMAIN-CONTAINING PROTEIN"/>
    <property type="match status" value="1"/>
</dbReference>
<feature type="compositionally biased region" description="Low complexity" evidence="7">
    <location>
        <begin position="84"/>
        <end position="98"/>
    </location>
</feature>